<gene>
    <name evidence="3" type="ORF">PSNMU_V1.4_AUG-EV-PASAV3_0101310</name>
</gene>
<feature type="region of interest" description="Disordered" evidence="1">
    <location>
        <begin position="210"/>
        <end position="240"/>
    </location>
</feature>
<feature type="region of interest" description="Disordered" evidence="1">
    <location>
        <begin position="502"/>
        <end position="540"/>
    </location>
</feature>
<sequence>MLVAANKQLYITLPKRQKMLLSRSIVNAVRSQNPPGRFLQKNGKTKLWNDVGDQRAQEKTSQALREGAPDIRKKVAAAITASTSGDSNSGFMNETVTSAQIPVPPSAPQHQQTDATDPSKSLPSNGRMTARESQQLYQHQQQQHALDNSNNNMYGRNGMSSGGHGHMNLNERGRMVQNAVMMANNGMNVNGQHCEQSNNNIQNFQIHQHPYQQQQPSYNRYQQHQHQNLHHQEQYQPQNQQQQLAYYNKQNKQQESNNTTTVPTPTVDELSAATPVELETNGLSFGSIAMTDDEMHLLQQAATISRNNPADQQYSIENMSKNGRHNQRHLVSREYENNNIDSNVNKNNDIINSRSAVPAAPTGETLEPTGTSIGDISMMSGGTNFSNFQMKLDPNAGGTSFGTIMSYNMLNNSDPNMVDGGLMDVVGTSFGSMSLDKNSRDNLFRTLEIAGGGREVPPMFRNETKAFGNLLDCSDTESESSRDKDQLTKQKSQAWEIMKTTLEKQTSKDLMPPPLGRAPHENNAPQPSSVTSGNPHPVFDNVEIALPTTTMEPNLSTLSAWSAAEDDDSAAVVAKNQNALSTNREDDEEGDAAATPAPPPPQLTKTDSF</sequence>
<feature type="region of interest" description="Disordered" evidence="1">
    <location>
        <begin position="100"/>
        <end position="168"/>
    </location>
</feature>
<proteinExistence type="predicted"/>
<keyword evidence="4" id="KW-1185">Reference proteome</keyword>
<dbReference type="InterPro" id="IPR049227">
    <property type="entry name" value="DUF6824"/>
</dbReference>
<feature type="region of interest" description="Disordered" evidence="1">
    <location>
        <begin position="472"/>
        <end position="491"/>
    </location>
</feature>
<dbReference type="OrthoDB" id="202925at2759"/>
<feature type="compositionally biased region" description="Polar residues" evidence="1">
    <location>
        <begin position="108"/>
        <end position="133"/>
    </location>
</feature>
<evidence type="ECO:0000259" key="2">
    <source>
        <dbReference type="Pfam" id="PF20710"/>
    </source>
</evidence>
<feature type="compositionally biased region" description="Polar residues" evidence="1">
    <location>
        <begin position="523"/>
        <end position="534"/>
    </location>
</feature>
<evidence type="ECO:0000313" key="4">
    <source>
        <dbReference type="Proteomes" id="UP000291116"/>
    </source>
</evidence>
<feature type="domain" description="DUF6824" evidence="2">
    <location>
        <begin position="2"/>
        <end position="66"/>
    </location>
</feature>
<feature type="compositionally biased region" description="Low complexity" evidence="1">
    <location>
        <begin position="134"/>
        <end position="144"/>
    </location>
</feature>
<dbReference type="Proteomes" id="UP000291116">
    <property type="component" value="Unassembled WGS sequence"/>
</dbReference>
<reference evidence="3 4" key="1">
    <citation type="submission" date="2019-01" db="EMBL/GenBank/DDBJ databases">
        <authorList>
            <person name="Ferrante I. M."/>
        </authorList>
    </citation>
    <scope>NUCLEOTIDE SEQUENCE [LARGE SCALE GENOMIC DNA]</scope>
    <source>
        <strain evidence="3 4">B856</strain>
    </source>
</reference>
<feature type="compositionally biased region" description="Low complexity" evidence="1">
    <location>
        <begin position="210"/>
        <end position="226"/>
    </location>
</feature>
<evidence type="ECO:0000313" key="3">
    <source>
        <dbReference type="EMBL" id="VEU43124.1"/>
    </source>
</evidence>
<feature type="region of interest" description="Disordered" evidence="1">
    <location>
        <begin position="564"/>
        <end position="609"/>
    </location>
</feature>
<protein>
    <recommendedName>
        <fullName evidence="2">DUF6824 domain-containing protein</fullName>
    </recommendedName>
</protein>
<feature type="compositionally biased region" description="Polar residues" evidence="1">
    <location>
        <begin position="145"/>
        <end position="154"/>
    </location>
</feature>
<dbReference type="EMBL" id="CAACVS010000522">
    <property type="protein sequence ID" value="VEU43124.1"/>
    <property type="molecule type" value="Genomic_DNA"/>
</dbReference>
<name>A0A448ZM87_9STRA</name>
<feature type="compositionally biased region" description="Basic and acidic residues" evidence="1">
    <location>
        <begin position="479"/>
        <end position="488"/>
    </location>
</feature>
<dbReference type="AlphaFoldDB" id="A0A448ZM87"/>
<dbReference type="Pfam" id="PF20710">
    <property type="entry name" value="DUF6824"/>
    <property type="match status" value="1"/>
</dbReference>
<evidence type="ECO:0000256" key="1">
    <source>
        <dbReference type="SAM" id="MobiDB-lite"/>
    </source>
</evidence>
<accession>A0A448ZM87</accession>
<organism evidence="3 4">
    <name type="scientific">Pseudo-nitzschia multistriata</name>
    <dbReference type="NCBI Taxonomy" id="183589"/>
    <lineage>
        <taxon>Eukaryota</taxon>
        <taxon>Sar</taxon>
        <taxon>Stramenopiles</taxon>
        <taxon>Ochrophyta</taxon>
        <taxon>Bacillariophyta</taxon>
        <taxon>Bacillariophyceae</taxon>
        <taxon>Bacillariophycidae</taxon>
        <taxon>Bacillariales</taxon>
        <taxon>Bacillariaceae</taxon>
        <taxon>Pseudo-nitzschia</taxon>
    </lineage>
</organism>